<dbReference type="GO" id="GO:0005829">
    <property type="term" value="C:cytosol"/>
    <property type="evidence" value="ECO:0007669"/>
    <property type="project" value="TreeGrafter"/>
</dbReference>
<dbReference type="FunFam" id="3.30.300.30:FF:000010">
    <property type="entry name" value="Enterobactin synthetase component F"/>
    <property type="match status" value="2"/>
</dbReference>
<dbReference type="InterPro" id="IPR036736">
    <property type="entry name" value="ACP-like_sf"/>
</dbReference>
<dbReference type="InterPro" id="IPR025110">
    <property type="entry name" value="AMP-bd_C"/>
</dbReference>
<comment type="similarity">
    <text evidence="2">Belongs to the ATP-dependent AMP-binding enzyme family.</text>
</comment>
<dbReference type="STRING" id="758820.SAMN00777080_0100"/>
<dbReference type="FunFam" id="3.40.50.980:FF:000001">
    <property type="entry name" value="Non-ribosomal peptide synthetase"/>
    <property type="match status" value="2"/>
</dbReference>
<dbReference type="InterPro" id="IPR020806">
    <property type="entry name" value="PKS_PP-bd"/>
</dbReference>
<sequence length="2175" mass="246432">MPSTKSQITQSATESSFPINEYWIKKLEGIEELNLPKNYSKSLAKGKKNNKIDFRIDKSLIENIGTQFPKSKTSPSLVLFAALKVLVYRYSNQIDFCIGTTLREAALDNPTDKDVKNVYLDVLPIGTKIDATMPFGDFVYKLGIDLMEANSNNQISVDQLISLLGKKDEKDLRLLFPVIFDYHKNNDIDILSQSSKINLENFNSTLLVRFVENDGKIEGRITFDKEFVCYESANRMVSHYITLLESIHSNPHQSLSLLNIIPTKEKTLLLETLNATEAKYPHDKTIVDLFEEQVDKTPEAVALLFREKKLSYKELNEWSNQFAHYLIERYNIQPDDLVGIELERSEWMVLGILAIIKSGGAYLPIDPEYPEQRKEFIKEDAKLKVLIDQVELEGIKKTLNEGKYPKTNTKIRISPENLMYVIYTSGSTGKPKGCMLEHRGLVNRLAWMQKSYPLTEKDCILQKTTFTFDVSVWELIWWSLQGACVSMLEPGGEKQPEKIVATIEASQVTVLHFVPSMLEVFLEYLSSSTEDILKLRSLKQVYTSGEALKAEQVRRFKELLPDVSLMNLYGPTEASIDVSYYACDTAVEQSIPIGKPIDNTALYVLSSTHQLVPFGTVGEICIGGVGLARGYLNRDELTREKFIKNPYRPKERLYRTGDLGRWRGDGNLEYLGRMDDQVKIRGYRIELGEIESILLLHPNVKQAVVMARENGLGDKRLVGYVVCDGNFDKESVSAFLRSKLPEYMVPALWLQLEKLPLTFSGKTDRKALPDVGISDMVTAEYTEPRNDQEKQLAVIWQRILGLDRVGIHDDFFALGGHSLLAMRTVAAIRKEMGSEISIRDFFSAPSVAQLAQKLIPRGSDLSDLVPVVETRPQIIPLSYNQQSLWFIHQLEGSIQYHIPLILDIKGKLDFTALEEAFKIILNRHEPLRTVIREKDGMPCQILLEMDRWKLDSMELLDQKLLDKQITSLIRIPFDLSADYMMRACLISLGPDHHCLVITLHHIASDGWSSNILKKELMESYDAIVNGIEASLPPLSIQYIDYAIWQRKFLNSDLIQNKVDYWKGKLQNLSTLQLPTDFARPPVQSNNGNSYRFSIDNSLVSKLRELGQNQQATLFMTLLAAFKTLLYRYSGQEDICIGTPVAGRESEEMEELIGFFVNTLALRSNLRGNMTFTELLKDIRATTLESFEFQQVPFEMVVESLRQKRDLSRNPVFQVLFVLQNFPKNEVHLDNVFVSEKTFEHFTSKLDMTFELTEVDTGISGILEYNTDLYRHETIERFVKYYIHLLESILENPSEDVGKLKILTKEEETDLIKLFRSPPQVLPNQKTILDLFQEQVRKSPDAVAVVFEGKQLTYGALNKKSNQLANYLLKKNIRPESLIPICLDRSLEMIIGIFGILKSGAAYIPIDPDFPKDRIDYKVEDSKADFVICSKETVHNFSDKTSCIIIDQEMEAIYSMPDEKVNVSILPENLAYIIYTSGSTGKPKGAMVNHENLINFSISLSKIVEYDSSSRQLSVTPFIFDAFCLELFVPLINGGSVHLVKKEITMDGYALSKKLAEVRPTHMQATPSGWQILLSSGWNNPDRIIMTTGGEALGEETKNLLAQTGKLWNLYGPTETTITSTFKKMEVGEKVTIGKPIDNTSVYILGPDGGLNPIGIPGELCIGGKGVGRGYLNRPELTAQKFLPDPFSNVLGERMYRTGDLARWLPDGNIEYLGRMDDQVKIRGYRIELGEIESVLLLHPDVKQAVVIVKEYGQVDKRLIGYVVCEGNFDKNSINEFLRSKLPEYMVPALWVELEKLPLSFSGKVDRKALPDVSAQDMVTADYTEPKTHLEKQLASVYKKILAIDRVGIHDDFFELGGHSLLAVKLISALENVIGQRLSINLIFKFPSISELAGAIENSNQNKVGLKSLLLDVKTSGSKPPLYMVHGGGSSASIYYSLAKHIDSEQPIYGFQPKGLDGIEEPNKSLEEMATFYISLMVEQNPDGPYNLSGYCFGGIVAYEMAKQLQSMGKKVGKLILFDTAAYYYRKKHSKFEKIKLVLNIIIAQLNFFLDEPESYLGRKKRAVERKINSLFTKIKLNPNPQIANEATNSLTKVTKNNTTILNKYNLTPYNGPVYLFRAKTREKYVEDPKLYGWTSYVEKVNVINIGGHHDIIFKRPEIVKDIAKKIQKVLDERTS</sequence>
<comment type="cofactor">
    <cofactor evidence="1">
        <name>pantetheine 4'-phosphate</name>
        <dbReference type="ChEBI" id="CHEBI:47942"/>
    </cofactor>
</comment>
<dbReference type="InterPro" id="IPR029058">
    <property type="entry name" value="AB_hydrolase_fold"/>
</dbReference>
<evidence type="ECO:0000256" key="3">
    <source>
        <dbReference type="ARBA" id="ARBA00022450"/>
    </source>
</evidence>
<dbReference type="InterPro" id="IPR006162">
    <property type="entry name" value="Ppantetheine_attach_site"/>
</dbReference>
<dbReference type="EMBL" id="LT838813">
    <property type="protein sequence ID" value="SMD41575.1"/>
    <property type="molecule type" value="Genomic_DNA"/>
</dbReference>
<dbReference type="NCBIfam" id="TIGR01733">
    <property type="entry name" value="AA-adenyl-dom"/>
    <property type="match status" value="2"/>
</dbReference>
<dbReference type="NCBIfam" id="NF003417">
    <property type="entry name" value="PRK04813.1"/>
    <property type="match status" value="2"/>
</dbReference>
<organism evidence="7 8">
    <name type="scientific">Aquiflexum balticum DSM 16537</name>
    <dbReference type="NCBI Taxonomy" id="758820"/>
    <lineage>
        <taxon>Bacteria</taxon>
        <taxon>Pseudomonadati</taxon>
        <taxon>Bacteroidota</taxon>
        <taxon>Cytophagia</taxon>
        <taxon>Cytophagales</taxon>
        <taxon>Cyclobacteriaceae</taxon>
        <taxon>Aquiflexum</taxon>
    </lineage>
</organism>
<dbReference type="Gene3D" id="2.30.38.10">
    <property type="entry name" value="Luciferase, Domain 3"/>
    <property type="match status" value="2"/>
</dbReference>
<dbReference type="GO" id="GO:0043041">
    <property type="term" value="P:amino acid activation for nonribosomal peptide biosynthetic process"/>
    <property type="evidence" value="ECO:0007669"/>
    <property type="project" value="TreeGrafter"/>
</dbReference>
<dbReference type="Gene3D" id="3.40.50.980">
    <property type="match status" value="4"/>
</dbReference>
<dbReference type="FunFam" id="1.10.1200.10:FF:000005">
    <property type="entry name" value="Nonribosomal peptide synthetase 1"/>
    <property type="match status" value="2"/>
</dbReference>
<evidence type="ECO:0000313" key="8">
    <source>
        <dbReference type="Proteomes" id="UP000192333"/>
    </source>
</evidence>
<dbReference type="CDD" id="cd19531">
    <property type="entry name" value="LCL_NRPS-like"/>
    <property type="match status" value="1"/>
</dbReference>
<dbReference type="Pfam" id="PF00501">
    <property type="entry name" value="AMP-binding"/>
    <property type="match status" value="2"/>
</dbReference>
<dbReference type="Pfam" id="PF00975">
    <property type="entry name" value="Thioesterase"/>
    <property type="match status" value="1"/>
</dbReference>
<dbReference type="FunFam" id="3.30.559.30:FF:000001">
    <property type="entry name" value="Non-ribosomal peptide synthetase"/>
    <property type="match status" value="1"/>
</dbReference>
<gene>
    <name evidence="7" type="ORF">SAMN00777080_0100</name>
</gene>
<keyword evidence="8" id="KW-1185">Reference proteome</keyword>
<dbReference type="InterPro" id="IPR020845">
    <property type="entry name" value="AMP-binding_CS"/>
</dbReference>
<evidence type="ECO:0000256" key="1">
    <source>
        <dbReference type="ARBA" id="ARBA00001957"/>
    </source>
</evidence>
<evidence type="ECO:0000256" key="4">
    <source>
        <dbReference type="ARBA" id="ARBA00022553"/>
    </source>
</evidence>
<dbReference type="FunFam" id="3.40.50.12780:FF:000012">
    <property type="entry name" value="Non-ribosomal peptide synthetase"/>
    <property type="match status" value="2"/>
</dbReference>
<feature type="domain" description="Carrier" evidence="6">
    <location>
        <begin position="783"/>
        <end position="858"/>
    </location>
</feature>
<dbReference type="InterPro" id="IPR010071">
    <property type="entry name" value="AA_adenyl_dom"/>
</dbReference>
<dbReference type="InterPro" id="IPR000873">
    <property type="entry name" value="AMP-dep_synth/lig_dom"/>
</dbReference>
<dbReference type="InterPro" id="IPR023213">
    <property type="entry name" value="CAT-like_dom_sf"/>
</dbReference>
<dbReference type="CDD" id="cd05930">
    <property type="entry name" value="A_NRPS"/>
    <property type="match status" value="2"/>
</dbReference>
<dbReference type="InterPro" id="IPR009081">
    <property type="entry name" value="PP-bd_ACP"/>
</dbReference>
<dbReference type="SMART" id="SM00823">
    <property type="entry name" value="PKS_PP"/>
    <property type="match status" value="2"/>
</dbReference>
<dbReference type="Gene3D" id="1.10.1200.10">
    <property type="entry name" value="ACP-like"/>
    <property type="match status" value="2"/>
</dbReference>
<dbReference type="GO" id="GO:0031177">
    <property type="term" value="F:phosphopantetheine binding"/>
    <property type="evidence" value="ECO:0007669"/>
    <property type="project" value="InterPro"/>
</dbReference>
<dbReference type="GO" id="GO:0009366">
    <property type="term" value="C:enterobactin synthetase complex"/>
    <property type="evidence" value="ECO:0007669"/>
    <property type="project" value="TreeGrafter"/>
</dbReference>
<evidence type="ECO:0000256" key="2">
    <source>
        <dbReference type="ARBA" id="ARBA00006432"/>
    </source>
</evidence>
<dbReference type="SUPFAM" id="SSF52777">
    <property type="entry name" value="CoA-dependent acyltransferases"/>
    <property type="match status" value="3"/>
</dbReference>
<dbReference type="FunFam" id="3.40.50.980:FF:000002">
    <property type="entry name" value="Enterobactin synthetase component F"/>
    <property type="match status" value="1"/>
</dbReference>
<keyword evidence="3" id="KW-0596">Phosphopantetheine</keyword>
<dbReference type="InterPro" id="IPR045851">
    <property type="entry name" value="AMP-bd_C_sf"/>
</dbReference>
<proteinExistence type="inferred from homology"/>
<dbReference type="PANTHER" id="PTHR45527:SF1">
    <property type="entry name" value="FATTY ACID SYNTHASE"/>
    <property type="match status" value="1"/>
</dbReference>
<dbReference type="SUPFAM" id="SSF56801">
    <property type="entry name" value="Acetyl-CoA synthetase-like"/>
    <property type="match status" value="2"/>
</dbReference>
<dbReference type="Pfam" id="PF00550">
    <property type="entry name" value="PP-binding"/>
    <property type="match status" value="2"/>
</dbReference>
<dbReference type="SUPFAM" id="SSF47336">
    <property type="entry name" value="ACP-like"/>
    <property type="match status" value="2"/>
</dbReference>
<keyword evidence="5" id="KW-0436">Ligase</keyword>
<dbReference type="InterPro" id="IPR001031">
    <property type="entry name" value="Thioesterase"/>
</dbReference>
<evidence type="ECO:0000313" key="7">
    <source>
        <dbReference type="EMBL" id="SMD41575.1"/>
    </source>
</evidence>
<evidence type="ECO:0000256" key="5">
    <source>
        <dbReference type="ARBA" id="ARBA00022598"/>
    </source>
</evidence>
<dbReference type="PROSITE" id="PS00012">
    <property type="entry name" value="PHOSPHOPANTETHEINE"/>
    <property type="match status" value="2"/>
</dbReference>
<feature type="domain" description="Carrier" evidence="6">
    <location>
        <begin position="1824"/>
        <end position="1899"/>
    </location>
</feature>
<evidence type="ECO:0000259" key="6">
    <source>
        <dbReference type="PROSITE" id="PS50075"/>
    </source>
</evidence>
<dbReference type="PANTHER" id="PTHR45527">
    <property type="entry name" value="NONRIBOSOMAL PEPTIDE SYNTHETASE"/>
    <property type="match status" value="1"/>
</dbReference>
<keyword evidence="4" id="KW-0597">Phosphoprotein</keyword>
<accession>A0A1W2GY01</accession>
<protein>
    <submittedName>
        <fullName evidence="7">Amino acid adenylation domain-containing protein</fullName>
    </submittedName>
</protein>
<dbReference type="SUPFAM" id="SSF53474">
    <property type="entry name" value="alpha/beta-Hydrolases"/>
    <property type="match status" value="1"/>
</dbReference>
<dbReference type="RefSeq" id="WP_084118450.1">
    <property type="nucleotide sequence ID" value="NZ_LT838813.1"/>
</dbReference>
<dbReference type="PROSITE" id="PS00455">
    <property type="entry name" value="AMP_BINDING"/>
    <property type="match status" value="2"/>
</dbReference>
<dbReference type="PROSITE" id="PS50075">
    <property type="entry name" value="CARRIER"/>
    <property type="match status" value="2"/>
</dbReference>
<dbReference type="Gene3D" id="3.30.559.30">
    <property type="entry name" value="Nonribosomal peptide synthetase, condensation domain"/>
    <property type="match status" value="2"/>
</dbReference>
<dbReference type="Pfam" id="PF00668">
    <property type="entry name" value="Condensation"/>
    <property type="match status" value="2"/>
</dbReference>
<reference evidence="8" key="1">
    <citation type="submission" date="2017-04" db="EMBL/GenBank/DDBJ databases">
        <authorList>
            <person name="Varghese N."/>
            <person name="Submissions S."/>
        </authorList>
    </citation>
    <scope>NUCLEOTIDE SEQUENCE [LARGE SCALE GENOMIC DNA]</scope>
    <source>
        <strain evidence="8">DSM 16537</strain>
    </source>
</reference>
<dbReference type="InterPro" id="IPR001242">
    <property type="entry name" value="Condensation_dom"/>
</dbReference>
<dbReference type="GO" id="GO:0009239">
    <property type="term" value="P:enterobactin biosynthetic process"/>
    <property type="evidence" value="ECO:0007669"/>
    <property type="project" value="TreeGrafter"/>
</dbReference>
<dbReference type="Gene3D" id="3.30.300.30">
    <property type="match status" value="2"/>
</dbReference>
<dbReference type="FunFam" id="2.30.38.10:FF:000001">
    <property type="entry name" value="Non-ribosomal peptide synthetase PvdI"/>
    <property type="match status" value="2"/>
</dbReference>
<dbReference type="Pfam" id="PF13193">
    <property type="entry name" value="AMP-binding_C"/>
    <property type="match status" value="2"/>
</dbReference>
<dbReference type="Gene3D" id="3.40.50.1820">
    <property type="entry name" value="alpha/beta hydrolase"/>
    <property type="match status" value="1"/>
</dbReference>
<name>A0A1W2GY01_9BACT</name>
<dbReference type="Gene3D" id="3.30.559.10">
    <property type="entry name" value="Chloramphenicol acetyltransferase-like domain"/>
    <property type="match status" value="1"/>
</dbReference>
<dbReference type="OrthoDB" id="4317020at2"/>
<dbReference type="Proteomes" id="UP000192333">
    <property type="component" value="Chromosome I"/>
</dbReference>
<dbReference type="GO" id="GO:0047527">
    <property type="term" value="F:2,3-dihydroxybenzoate-serine ligase activity"/>
    <property type="evidence" value="ECO:0007669"/>
    <property type="project" value="TreeGrafter"/>
</dbReference>